<evidence type="ECO:0000256" key="2">
    <source>
        <dbReference type="ARBA" id="ARBA00022692"/>
    </source>
</evidence>
<dbReference type="SUPFAM" id="SSF56436">
    <property type="entry name" value="C-type lectin-like"/>
    <property type="match status" value="1"/>
</dbReference>
<evidence type="ECO:0000256" key="8">
    <source>
        <dbReference type="ARBA" id="ARBA00038159"/>
    </source>
</evidence>
<dbReference type="InterPro" id="IPR016186">
    <property type="entry name" value="C-type_lectin-like/link_sf"/>
</dbReference>
<evidence type="ECO:0000256" key="3">
    <source>
        <dbReference type="ARBA" id="ARBA00022729"/>
    </source>
</evidence>
<dbReference type="PROSITE" id="PS50041">
    <property type="entry name" value="C_TYPE_LECTIN_2"/>
    <property type="match status" value="1"/>
</dbReference>
<comment type="function">
    <text evidence="7">May be involved in telomere capping.</text>
</comment>
<keyword evidence="2 10" id="KW-0812">Transmembrane</keyword>
<dbReference type="InterPro" id="IPR051008">
    <property type="entry name" value="Telomere_Capping_Maintenance"/>
</dbReference>
<dbReference type="GO" id="GO:0016020">
    <property type="term" value="C:membrane"/>
    <property type="evidence" value="ECO:0007669"/>
    <property type="project" value="UniProtKB-SubCell"/>
</dbReference>
<evidence type="ECO:0000256" key="10">
    <source>
        <dbReference type="SAM" id="Phobius"/>
    </source>
</evidence>
<sequence>MTTEHEYDYDPSNTARVEDPWSTAFLSQRDLSLQVPINYVTAPGVSLTAACFAHNQYEDRAASLCLSNLLAAGFRRLVIDLYWDAGRAVWSLCPAQLPFVPAEDDMQTSATLVSSTSTNSFQSATLSNGAPDRSAPLSLLVPTQSAGSSPLQARQASTTSTIVRNISTEDTNLSSVSSSSIAGNLTSGTTTSSTVIPLPTSVTPNGQMLIEVGPYNCTRTVGLPLLTGILRDYFDDTDTTLQATIHYLVFNIHAAVSQSSPLEPAEAPVADALPNSDSLLGTFLNANLSAWLYTPESLQQGRADINSTWYTGLRSTRPDSVYYSTAMRQANVATSSDGWPGTGYLVFGRYLRALAGFGRVDPQMAEYNFTGDSRILFPPGYIQDLRGTTFGATGQLTSGCVFDPDASTVSAVNSSWALSSNIRVPELGSGSYNTTIASVSNLTSCGLSLLLNQTLLNSTAGENITFYKSIAYSSIWSWATGEPRNITNNEDSEGRDRCALMYVNETGRWRVTRCSERHRAACRVNNQPYVWRVSSDEASYSSSGNSCPDGSSFAVPRTALESTYLLDAARQTAEDRNATIWVNFNALDEAGCWVSGINSTCPYVNDEEADRTRVVVVPTVAAVIVFVLAALTVFVKCAANRRNSRRGRRRKGDDGWDYEGVPS</sequence>
<dbReference type="EMBL" id="JH767564">
    <property type="protein sequence ID" value="EON63655.1"/>
    <property type="molecule type" value="Genomic_DNA"/>
</dbReference>
<dbReference type="RefSeq" id="XP_007778972.1">
    <property type="nucleotide sequence ID" value="XM_007780782.1"/>
</dbReference>
<keyword evidence="4 10" id="KW-1133">Transmembrane helix</keyword>
<evidence type="ECO:0000256" key="9">
    <source>
        <dbReference type="ARBA" id="ARBA00039865"/>
    </source>
</evidence>
<dbReference type="HOGENOM" id="CLU_033723_0_0_1"/>
<keyword evidence="6" id="KW-0325">Glycoprotein</keyword>
<keyword evidence="13" id="KW-1185">Reference proteome</keyword>
<dbReference type="AlphaFoldDB" id="R7YP09"/>
<dbReference type="InterPro" id="IPR001304">
    <property type="entry name" value="C-type_lectin-like"/>
</dbReference>
<comment type="similarity">
    <text evidence="8">Belongs to the MTC6 family.</text>
</comment>
<name>R7YP09_CONA1</name>
<protein>
    <recommendedName>
        <fullName evidence="9">Maintenance of telomere capping protein 6</fullName>
    </recommendedName>
</protein>
<evidence type="ECO:0000313" key="12">
    <source>
        <dbReference type="EMBL" id="EON63655.1"/>
    </source>
</evidence>
<dbReference type="InterPro" id="IPR057530">
    <property type="entry name" value="TIM-barrel_MTC6"/>
</dbReference>
<evidence type="ECO:0000256" key="1">
    <source>
        <dbReference type="ARBA" id="ARBA00004479"/>
    </source>
</evidence>
<feature type="domain" description="C-type lectin" evidence="11">
    <location>
        <begin position="476"/>
        <end position="523"/>
    </location>
</feature>
<dbReference type="PANTHER" id="PTHR35518:SF2">
    <property type="entry name" value="MAINTENANCE OF TELOMERE CAPPING PROTEIN 6"/>
    <property type="match status" value="1"/>
</dbReference>
<dbReference type="Proteomes" id="UP000016924">
    <property type="component" value="Unassembled WGS sequence"/>
</dbReference>
<feature type="transmembrane region" description="Helical" evidence="10">
    <location>
        <begin position="615"/>
        <end position="639"/>
    </location>
</feature>
<evidence type="ECO:0000256" key="6">
    <source>
        <dbReference type="ARBA" id="ARBA00023180"/>
    </source>
</evidence>
<dbReference type="GeneID" id="19900194"/>
<evidence type="ECO:0000256" key="5">
    <source>
        <dbReference type="ARBA" id="ARBA00023136"/>
    </source>
</evidence>
<evidence type="ECO:0000313" key="13">
    <source>
        <dbReference type="Proteomes" id="UP000016924"/>
    </source>
</evidence>
<keyword evidence="3" id="KW-0732">Signal</keyword>
<dbReference type="STRING" id="1168221.R7YP09"/>
<evidence type="ECO:0000259" key="11">
    <source>
        <dbReference type="PROSITE" id="PS50041"/>
    </source>
</evidence>
<evidence type="ECO:0000256" key="4">
    <source>
        <dbReference type="ARBA" id="ARBA00022989"/>
    </source>
</evidence>
<dbReference type="Gene3D" id="3.10.100.10">
    <property type="entry name" value="Mannose-Binding Protein A, subunit A"/>
    <property type="match status" value="1"/>
</dbReference>
<evidence type="ECO:0000256" key="7">
    <source>
        <dbReference type="ARBA" id="ARBA00037703"/>
    </source>
</evidence>
<dbReference type="CDD" id="cd00037">
    <property type="entry name" value="CLECT"/>
    <property type="match status" value="1"/>
</dbReference>
<accession>R7YP09</accession>
<keyword evidence="5 10" id="KW-0472">Membrane</keyword>
<gene>
    <name evidence="12" type="ORF">W97_02883</name>
</gene>
<organism evidence="12 13">
    <name type="scientific">Coniosporium apollinis (strain CBS 100218)</name>
    <name type="common">Rock-inhabiting black yeast</name>
    <dbReference type="NCBI Taxonomy" id="1168221"/>
    <lineage>
        <taxon>Eukaryota</taxon>
        <taxon>Fungi</taxon>
        <taxon>Dikarya</taxon>
        <taxon>Ascomycota</taxon>
        <taxon>Pezizomycotina</taxon>
        <taxon>Dothideomycetes</taxon>
        <taxon>Dothideomycetes incertae sedis</taxon>
        <taxon>Coniosporium</taxon>
    </lineage>
</organism>
<dbReference type="eggNOG" id="ENOG502QVFP">
    <property type="taxonomic scope" value="Eukaryota"/>
</dbReference>
<dbReference type="InterPro" id="IPR016187">
    <property type="entry name" value="CTDL_fold"/>
</dbReference>
<dbReference type="PANTHER" id="PTHR35518">
    <property type="entry name" value="MAINTENANCE OF TELOMOERE CAPPING"/>
    <property type="match status" value="1"/>
</dbReference>
<dbReference type="OMA" id="WGTIDPQ"/>
<proteinExistence type="inferred from homology"/>
<dbReference type="Pfam" id="PF25506">
    <property type="entry name" value="TIM-barrel_MTC6"/>
    <property type="match status" value="1"/>
</dbReference>
<dbReference type="OrthoDB" id="5573651at2759"/>
<comment type="subcellular location">
    <subcellularLocation>
        <location evidence="1">Membrane</location>
        <topology evidence="1">Single-pass type I membrane protein</topology>
    </subcellularLocation>
</comment>
<reference evidence="13" key="1">
    <citation type="submission" date="2012-06" db="EMBL/GenBank/DDBJ databases">
        <title>The genome sequence of Coniosporium apollinis CBS 100218.</title>
        <authorList>
            <consortium name="The Broad Institute Genome Sequencing Platform"/>
            <person name="Cuomo C."/>
            <person name="Gorbushina A."/>
            <person name="Noack S."/>
            <person name="Walker B."/>
            <person name="Young S.K."/>
            <person name="Zeng Q."/>
            <person name="Gargeya S."/>
            <person name="Fitzgerald M."/>
            <person name="Haas B."/>
            <person name="Abouelleil A."/>
            <person name="Alvarado L."/>
            <person name="Arachchi H.M."/>
            <person name="Berlin A.M."/>
            <person name="Chapman S.B."/>
            <person name="Goldberg J."/>
            <person name="Griggs A."/>
            <person name="Gujja S."/>
            <person name="Hansen M."/>
            <person name="Howarth C."/>
            <person name="Imamovic A."/>
            <person name="Larimer J."/>
            <person name="McCowan C."/>
            <person name="Montmayeur A."/>
            <person name="Murphy C."/>
            <person name="Neiman D."/>
            <person name="Pearson M."/>
            <person name="Priest M."/>
            <person name="Roberts A."/>
            <person name="Saif S."/>
            <person name="Shea T."/>
            <person name="Sisk P."/>
            <person name="Sykes S."/>
            <person name="Wortman J."/>
            <person name="Nusbaum C."/>
            <person name="Birren B."/>
        </authorList>
    </citation>
    <scope>NUCLEOTIDE SEQUENCE [LARGE SCALE GENOMIC DNA]</scope>
    <source>
        <strain evidence="13">CBS 100218</strain>
    </source>
</reference>